<feature type="transmembrane region" description="Helical" evidence="7">
    <location>
        <begin position="6"/>
        <end position="23"/>
    </location>
</feature>
<organism evidence="9 10">
    <name type="scientific">Desulfuribacillus alkaliarsenatis</name>
    <dbReference type="NCBI Taxonomy" id="766136"/>
    <lineage>
        <taxon>Bacteria</taxon>
        <taxon>Bacillati</taxon>
        <taxon>Bacillota</taxon>
        <taxon>Desulfuribacillia</taxon>
        <taxon>Desulfuribacillales</taxon>
        <taxon>Desulfuribacillaceae</taxon>
        <taxon>Desulfuribacillus</taxon>
    </lineage>
</organism>
<dbReference type="RefSeq" id="WP_069643371.1">
    <property type="nucleotide sequence ID" value="NZ_MIJE01000030.1"/>
</dbReference>
<feature type="transmembrane region" description="Helical" evidence="7">
    <location>
        <begin position="85"/>
        <end position="107"/>
    </location>
</feature>
<evidence type="ECO:0000256" key="6">
    <source>
        <dbReference type="RuleBase" id="RU000320"/>
    </source>
</evidence>
<feature type="transmembrane region" description="Helical" evidence="7">
    <location>
        <begin position="285"/>
        <end position="310"/>
    </location>
</feature>
<dbReference type="AlphaFoldDB" id="A0A1E5G1J9"/>
<dbReference type="STRING" id="766136.BHF68_06910"/>
<comment type="subcellular location">
    <subcellularLocation>
        <location evidence="1">Endomembrane system</location>
        <topology evidence="1">Multi-pass membrane protein</topology>
    </subcellularLocation>
    <subcellularLocation>
        <location evidence="6">Membrane</location>
        <topology evidence="6">Multi-pass membrane protein</topology>
    </subcellularLocation>
</comment>
<feature type="transmembrane region" description="Helical" evidence="7">
    <location>
        <begin position="471"/>
        <end position="492"/>
    </location>
</feature>
<feature type="transmembrane region" description="Helical" evidence="7">
    <location>
        <begin position="114"/>
        <end position="132"/>
    </location>
</feature>
<dbReference type="GO" id="GO:0008137">
    <property type="term" value="F:NADH dehydrogenase (ubiquinone) activity"/>
    <property type="evidence" value="ECO:0007669"/>
    <property type="project" value="InterPro"/>
</dbReference>
<feature type="transmembrane region" description="Helical" evidence="7">
    <location>
        <begin position="317"/>
        <end position="338"/>
    </location>
</feature>
<dbReference type="PRINTS" id="PR01437">
    <property type="entry name" value="NUOXDRDTASE4"/>
</dbReference>
<evidence type="ECO:0000256" key="2">
    <source>
        <dbReference type="ARBA" id="ARBA00009025"/>
    </source>
</evidence>
<feature type="transmembrane region" description="Helical" evidence="7">
    <location>
        <begin position="344"/>
        <end position="366"/>
    </location>
</feature>
<feature type="transmembrane region" description="Helical" evidence="7">
    <location>
        <begin position="224"/>
        <end position="247"/>
    </location>
</feature>
<keyword evidence="3 6" id="KW-0812">Transmembrane</keyword>
<comment type="caution">
    <text evidence="9">The sequence shown here is derived from an EMBL/GenBank/DDBJ whole genome shotgun (WGS) entry which is preliminary data.</text>
</comment>
<dbReference type="InterPro" id="IPR001750">
    <property type="entry name" value="ND/Mrp_TM"/>
</dbReference>
<comment type="similarity">
    <text evidence="2">Belongs to the complex I subunit 4 family.</text>
</comment>
<keyword evidence="4 7" id="KW-1133">Transmembrane helix</keyword>
<dbReference type="GO" id="GO:0042773">
    <property type="term" value="P:ATP synthesis coupled electron transport"/>
    <property type="evidence" value="ECO:0007669"/>
    <property type="project" value="InterPro"/>
</dbReference>
<evidence type="ECO:0000259" key="8">
    <source>
        <dbReference type="Pfam" id="PF00361"/>
    </source>
</evidence>
<dbReference type="NCBIfam" id="TIGR01972">
    <property type="entry name" value="NDH_I_M"/>
    <property type="match status" value="1"/>
</dbReference>
<feature type="transmembrane region" description="Helical" evidence="7">
    <location>
        <begin position="138"/>
        <end position="155"/>
    </location>
</feature>
<dbReference type="GO" id="GO:0015990">
    <property type="term" value="P:electron transport coupled proton transport"/>
    <property type="evidence" value="ECO:0007669"/>
    <property type="project" value="TreeGrafter"/>
</dbReference>
<evidence type="ECO:0000313" key="10">
    <source>
        <dbReference type="Proteomes" id="UP000094296"/>
    </source>
</evidence>
<dbReference type="PANTHER" id="PTHR43507:SF1">
    <property type="entry name" value="NADH-UBIQUINONE OXIDOREDUCTASE CHAIN 4"/>
    <property type="match status" value="1"/>
</dbReference>
<dbReference type="Pfam" id="PF00361">
    <property type="entry name" value="Proton_antipo_M"/>
    <property type="match status" value="1"/>
</dbReference>
<gene>
    <name evidence="9" type="ORF">BHF68_06910</name>
</gene>
<protein>
    <submittedName>
        <fullName evidence="9">NADH-quinone oxidoreductase subunit M</fullName>
    </submittedName>
</protein>
<accession>A0A1E5G1J9</accession>
<feature type="domain" description="NADH:quinone oxidoreductase/Mrp antiporter transmembrane" evidence="8">
    <location>
        <begin position="131"/>
        <end position="428"/>
    </location>
</feature>
<evidence type="ECO:0000256" key="7">
    <source>
        <dbReference type="SAM" id="Phobius"/>
    </source>
</evidence>
<dbReference type="PANTHER" id="PTHR43507">
    <property type="entry name" value="NADH-UBIQUINONE OXIDOREDUCTASE CHAIN 4"/>
    <property type="match status" value="1"/>
</dbReference>
<feature type="transmembrane region" description="Helical" evidence="7">
    <location>
        <begin position="386"/>
        <end position="419"/>
    </location>
</feature>
<feature type="transmembrane region" description="Helical" evidence="7">
    <location>
        <begin position="35"/>
        <end position="53"/>
    </location>
</feature>
<dbReference type="EMBL" id="MIJE01000030">
    <property type="protein sequence ID" value="OEF96788.1"/>
    <property type="molecule type" value="Genomic_DNA"/>
</dbReference>
<evidence type="ECO:0000313" key="9">
    <source>
        <dbReference type="EMBL" id="OEF96788.1"/>
    </source>
</evidence>
<dbReference type="InterPro" id="IPR010227">
    <property type="entry name" value="NADH_Q_OxRdtase_chainM/4"/>
</dbReference>
<feature type="transmembrane region" description="Helical" evidence="7">
    <location>
        <begin position="259"/>
        <end position="279"/>
    </location>
</feature>
<dbReference type="GO" id="GO:0012505">
    <property type="term" value="C:endomembrane system"/>
    <property type="evidence" value="ECO:0007669"/>
    <property type="project" value="UniProtKB-SubCell"/>
</dbReference>
<dbReference type="Proteomes" id="UP000094296">
    <property type="component" value="Unassembled WGS sequence"/>
</dbReference>
<keyword evidence="10" id="KW-1185">Reference proteome</keyword>
<sequence length="510" mass="55568">MIPNILSWLVFFPLVGLLITFFIPKDNVSTIRTVAVAVTAVTLVLSLMLWVAFDTTQVGMQFEENYRWFDVGFVQFNYDLGVDGLSLPMILLTTIVTFLAVIASFNIKDRTKEYFMWLFALQTGMTGVFVALDMLLFFLFFELTLIPMFFIIGIWGGKEREYAAFKFLVYTGLGSIVMLLGFFALFLYGAVATGFTETTFNMIRLSEIFASPMAADVVSSGVKAAIFLTIFIAFAVKLPIFPFHTWLPDAHVQAPTPASMILAGVLLKMGAYGLIRIGYGILPEAAAQFATLIAILGVINILYGAMLALVQKDLKKLIAYSSISHMGIVLLGVASYTTQGMQGAIFQMVSHGFISALLFFMVGAIYERTHTRMLADLGGLSKSMPILAGFMLAAAMASVGLPGLSGFVSELLAFMGIFAAAPEIIPAAKTIAVIGALGIILTAAYLLWAIQRTTFGHIRDEYKDLPDARKLEYIPMVTLFGLSLLIGVYPAILGDVINITVIDLVSRIGG</sequence>
<reference evidence="9 10" key="1">
    <citation type="submission" date="2016-09" db="EMBL/GenBank/DDBJ databases">
        <title>Draft genome sequence for the type strain of Desulfuribacillus alkaliarsenatis AHT28, an obligately anaerobic, sulfidogenic bacterium isolated from Russian soda lake sediments.</title>
        <authorList>
            <person name="Abin C.A."/>
            <person name="Hollibaugh J.T."/>
        </authorList>
    </citation>
    <scope>NUCLEOTIDE SEQUENCE [LARGE SCALE GENOMIC DNA]</scope>
    <source>
        <strain evidence="9 10">AHT28</strain>
    </source>
</reference>
<proteinExistence type="inferred from homology"/>
<dbReference type="InterPro" id="IPR003918">
    <property type="entry name" value="NADH_UbQ_OxRdtase"/>
</dbReference>
<evidence type="ECO:0000256" key="1">
    <source>
        <dbReference type="ARBA" id="ARBA00004127"/>
    </source>
</evidence>
<dbReference type="GO" id="GO:0016020">
    <property type="term" value="C:membrane"/>
    <property type="evidence" value="ECO:0007669"/>
    <property type="project" value="UniProtKB-SubCell"/>
</dbReference>
<evidence type="ECO:0000256" key="5">
    <source>
        <dbReference type="ARBA" id="ARBA00023136"/>
    </source>
</evidence>
<feature type="transmembrane region" description="Helical" evidence="7">
    <location>
        <begin position="167"/>
        <end position="191"/>
    </location>
</feature>
<keyword evidence="5 7" id="KW-0472">Membrane</keyword>
<feature type="transmembrane region" description="Helical" evidence="7">
    <location>
        <begin position="431"/>
        <end position="450"/>
    </location>
</feature>
<dbReference type="GO" id="GO:0003954">
    <property type="term" value="F:NADH dehydrogenase activity"/>
    <property type="evidence" value="ECO:0007669"/>
    <property type="project" value="TreeGrafter"/>
</dbReference>
<dbReference type="OrthoDB" id="9811718at2"/>
<name>A0A1E5G1J9_9FIRM</name>
<evidence type="ECO:0000256" key="3">
    <source>
        <dbReference type="ARBA" id="ARBA00022692"/>
    </source>
</evidence>
<dbReference type="GO" id="GO:0048039">
    <property type="term" value="F:ubiquinone binding"/>
    <property type="evidence" value="ECO:0007669"/>
    <property type="project" value="TreeGrafter"/>
</dbReference>
<evidence type="ECO:0000256" key="4">
    <source>
        <dbReference type="ARBA" id="ARBA00022989"/>
    </source>
</evidence>